<sequence length="262" mass="29540">MIIHQNTKIGAILKHHPASLDAIVSISPKFEKLRNPILRKLMAGRATIAMASKIGGCQVTDFYTKLAPLGFEIDPAIPANAAEEQELPAFIQSLDEEQVVVLDVRPVIAAGEDPLSLILQTIKTIQAGQVLKIVNTFEPTPLMILLKKQGFEAYADHIEEDLVETWFYKNADINIKVQAGNWEEALKRFENKLQTIDVRALQMPLPMHTILESLDTLPEDKALFVYHKRIPVFLLPELAQRGFEYRAKELASDEVHLLIFRN</sequence>
<reference evidence="4 6" key="2">
    <citation type="submission" date="2023-11" db="EMBL/GenBank/DDBJ databases">
        <title>MicrobeMod: A computational toolkit for identifying prokaryotic methylation and restriction-modification with nanopore sequencing.</title>
        <authorList>
            <person name="Crits-Christoph A."/>
            <person name="Kang S.C."/>
            <person name="Lee H."/>
            <person name="Ostrov N."/>
        </authorList>
    </citation>
    <scope>NUCLEOTIDE SEQUENCE [LARGE SCALE GENOMIC DNA]</scope>
    <source>
        <strain evidence="4 6">ATCC 23090</strain>
    </source>
</reference>
<evidence type="ECO:0000313" key="3">
    <source>
        <dbReference type="EMBL" id="SFW67877.1"/>
    </source>
</evidence>
<dbReference type="STRING" id="1004.SAMN05661012_03493"/>
<feature type="domain" description="DUF2249" evidence="2">
    <location>
        <begin position="101"/>
        <end position="160"/>
    </location>
</feature>
<dbReference type="Proteomes" id="UP001326715">
    <property type="component" value="Chromosome"/>
</dbReference>
<dbReference type="RefSeq" id="WP_072362501.1">
    <property type="nucleotide sequence ID" value="NZ_CP139972.1"/>
</dbReference>
<dbReference type="AlphaFoldDB" id="A0A1K1R778"/>
<feature type="domain" description="DUF2249" evidence="2">
    <location>
        <begin position="195"/>
        <end position="260"/>
    </location>
</feature>
<protein>
    <submittedName>
        <fullName evidence="4">DUF2249 domain-containing protein</fullName>
    </submittedName>
</protein>
<feature type="domain" description="DUF1858" evidence="1">
    <location>
        <begin position="3"/>
        <end position="62"/>
    </location>
</feature>
<dbReference type="SUPFAM" id="SSF140683">
    <property type="entry name" value="SP0561-like"/>
    <property type="match status" value="1"/>
</dbReference>
<organism evidence="3 5">
    <name type="scientific">Chitinophaga sancti</name>
    <dbReference type="NCBI Taxonomy" id="1004"/>
    <lineage>
        <taxon>Bacteria</taxon>
        <taxon>Pseudomonadati</taxon>
        <taxon>Bacteroidota</taxon>
        <taxon>Chitinophagia</taxon>
        <taxon>Chitinophagales</taxon>
        <taxon>Chitinophagaceae</taxon>
        <taxon>Chitinophaga</taxon>
    </lineage>
</organism>
<evidence type="ECO:0000313" key="4">
    <source>
        <dbReference type="EMBL" id="WQG90222.1"/>
    </source>
</evidence>
<reference evidence="3 5" key="1">
    <citation type="submission" date="2016-11" db="EMBL/GenBank/DDBJ databases">
        <authorList>
            <person name="Jaros S."/>
            <person name="Januszkiewicz K."/>
            <person name="Wedrychowicz H."/>
        </authorList>
    </citation>
    <scope>NUCLEOTIDE SEQUENCE [LARGE SCALE GENOMIC DNA]</scope>
    <source>
        <strain evidence="3 5">DSM 784</strain>
    </source>
</reference>
<dbReference type="Gene3D" id="1.10.3910.10">
    <property type="entry name" value="SP0561-like"/>
    <property type="match status" value="1"/>
</dbReference>
<evidence type="ECO:0000313" key="6">
    <source>
        <dbReference type="Proteomes" id="UP001326715"/>
    </source>
</evidence>
<dbReference type="InterPro" id="IPR038062">
    <property type="entry name" value="ScdA-like_N_sf"/>
</dbReference>
<keyword evidence="6" id="KW-1185">Reference proteome</keyword>
<evidence type="ECO:0000259" key="2">
    <source>
        <dbReference type="Pfam" id="PF10006"/>
    </source>
</evidence>
<accession>A0A1K1R778</accession>
<gene>
    <name evidence="3" type="ORF">SAMN05661012_03493</name>
    <name evidence="4" type="ORF">SR876_01835</name>
</gene>
<dbReference type="EMBL" id="CP140154">
    <property type="protein sequence ID" value="WQG90222.1"/>
    <property type="molecule type" value="Genomic_DNA"/>
</dbReference>
<proteinExistence type="predicted"/>
<evidence type="ECO:0000313" key="5">
    <source>
        <dbReference type="Proteomes" id="UP000183788"/>
    </source>
</evidence>
<dbReference type="Proteomes" id="UP000183788">
    <property type="component" value="Unassembled WGS sequence"/>
</dbReference>
<evidence type="ECO:0000259" key="1">
    <source>
        <dbReference type="Pfam" id="PF08984"/>
    </source>
</evidence>
<dbReference type="Pfam" id="PF10006">
    <property type="entry name" value="DUF2249"/>
    <property type="match status" value="2"/>
</dbReference>
<dbReference type="InterPro" id="IPR018720">
    <property type="entry name" value="DUF2249"/>
</dbReference>
<name>A0A1K1R778_9BACT</name>
<dbReference type="EMBL" id="FPIZ01000010">
    <property type="protein sequence ID" value="SFW67877.1"/>
    <property type="molecule type" value="Genomic_DNA"/>
</dbReference>
<dbReference type="InterPro" id="IPR015077">
    <property type="entry name" value="DUF1858"/>
</dbReference>
<dbReference type="Pfam" id="PF08984">
    <property type="entry name" value="DUF1858"/>
    <property type="match status" value="1"/>
</dbReference>
<dbReference type="OrthoDB" id="128918at2"/>